<protein>
    <submittedName>
        <fullName evidence="1">Uncharacterized protein</fullName>
    </submittedName>
</protein>
<accession>A0ABN7CAS3</accession>
<evidence type="ECO:0000313" key="2">
    <source>
        <dbReference type="Proteomes" id="UP001380186"/>
    </source>
</evidence>
<dbReference type="RefSeq" id="WP_338614363.1">
    <property type="nucleotide sequence ID" value="NZ_AP029022.1"/>
</dbReference>
<sequence>MKSKKFILFIMYFVLCGFFFSQNKALDYKEERHRFNQKLISNQSYEIITKRITSNDEFIGSFLGIAKTRLGKSYFIVKSSYVFNLNRSPTAENHIFIYNSKKEFVGYYYLSNINQLPQKLHNNRLYFNNEDCREKIIINLTNGIPAAINLKCNGEDDFVEFK</sequence>
<name>A0ABN7CAS3_9FLAO</name>
<proteinExistence type="predicted"/>
<dbReference type="Proteomes" id="UP001380186">
    <property type="component" value="Chromosome"/>
</dbReference>
<keyword evidence="2" id="KW-1185">Reference proteome</keyword>
<evidence type="ECO:0000313" key="1">
    <source>
        <dbReference type="EMBL" id="BEV03454.1"/>
    </source>
</evidence>
<reference evidence="1 2" key="1">
    <citation type="journal article" date="2020" name="Microbes Environ.">
        <title>Synthetic bacterial community of duckweed: a simple and stable system to study plant-microbe interactions.</title>
        <authorList>
            <person name="Ishizawa H."/>
            <person name="Tada M."/>
            <person name="Kuroda M."/>
            <person name="Inoue D."/>
            <person name="Futamata H."/>
            <person name="Ike M."/>
        </authorList>
    </citation>
    <scope>NUCLEOTIDE SEQUENCE [LARGE SCALE GENOMIC DNA]</scope>
    <source>
        <strain evidence="1 2">DW100</strain>
    </source>
</reference>
<dbReference type="EMBL" id="AP029022">
    <property type="protein sequence ID" value="BEV03454.1"/>
    <property type="molecule type" value="Genomic_DNA"/>
</dbReference>
<gene>
    <name evidence="1" type="ORF">CRDW_08280</name>
</gene>
<organism evidence="1 2">
    <name type="scientific">Chryseobacterium gambrini</name>
    <dbReference type="NCBI Taxonomy" id="373672"/>
    <lineage>
        <taxon>Bacteria</taxon>
        <taxon>Pseudomonadati</taxon>
        <taxon>Bacteroidota</taxon>
        <taxon>Flavobacteriia</taxon>
        <taxon>Flavobacteriales</taxon>
        <taxon>Weeksellaceae</taxon>
        <taxon>Chryseobacterium group</taxon>
        <taxon>Chryseobacterium</taxon>
    </lineage>
</organism>